<evidence type="ECO:0000256" key="1">
    <source>
        <dbReference type="SAM" id="Phobius"/>
    </source>
</evidence>
<dbReference type="Proteomes" id="UP000197156">
    <property type="component" value="Chromosome"/>
</dbReference>
<feature type="transmembrane region" description="Helical" evidence="1">
    <location>
        <begin position="116"/>
        <end position="136"/>
    </location>
</feature>
<feature type="transmembrane region" description="Helical" evidence="1">
    <location>
        <begin position="6"/>
        <end position="24"/>
    </location>
</feature>
<sequence>MRGLKIFSLAFFTYLLIALYSNYLDSRLKELIYARGFSPSMVLLGLVYALIFFLAFSSGYLVRLRSKGLRVNPWFYITGIFALSFVEFPLGPLLTVLLIGAYCFHPGMRDRLPFHAIGVAIVAPLVFYLTVGIPLFNNSLRYVLVGPLVFSALLGAFGIVYTDTSVRVKTLLFLVFMLLFFLGTFRSLIVLVYLAYTLDLYSRGVFRLDTRTIGISLLLGLIVVWLSGSVQAILVRVGFTFLVFHNLVRLSIPYGIFHGALLFSDNPRHLVAGLFGATGVGNYTYFFFGQAVADFGILGLMEAFLLGFLLGESERNPKSLAFVLSIMIYALDPGIDAVLLISILGALLCSGE</sequence>
<keyword evidence="3" id="KW-1185">Reference proteome</keyword>
<name>A0A218NZQ1_THECE</name>
<reference evidence="2 3" key="1">
    <citation type="submission" date="2016-03" db="EMBL/GenBank/DDBJ databases">
        <title>Complete genome sequence of Thermococcus celer.</title>
        <authorList>
            <person name="Oger P.M."/>
        </authorList>
    </citation>
    <scope>NUCLEOTIDE SEQUENCE [LARGE SCALE GENOMIC DNA]</scope>
    <source>
        <strain evidence="2 3">Vu 13</strain>
    </source>
</reference>
<feature type="transmembrane region" description="Helical" evidence="1">
    <location>
        <begin position="247"/>
        <end position="264"/>
    </location>
</feature>
<dbReference type="RefSeq" id="WP_088862101.1">
    <property type="nucleotide sequence ID" value="NZ_CP014854.1"/>
</dbReference>
<feature type="transmembrane region" description="Helical" evidence="1">
    <location>
        <begin position="215"/>
        <end position="235"/>
    </location>
</feature>
<feature type="transmembrane region" description="Helical" evidence="1">
    <location>
        <begin position="142"/>
        <end position="161"/>
    </location>
</feature>
<feature type="transmembrane region" description="Helical" evidence="1">
    <location>
        <begin position="36"/>
        <end position="62"/>
    </location>
</feature>
<dbReference type="GeneID" id="33323155"/>
<feature type="transmembrane region" description="Helical" evidence="1">
    <location>
        <begin position="322"/>
        <end position="348"/>
    </location>
</feature>
<keyword evidence="1" id="KW-0472">Membrane</keyword>
<dbReference type="OrthoDB" id="102256at2157"/>
<keyword evidence="1" id="KW-0812">Transmembrane</keyword>
<feature type="transmembrane region" description="Helical" evidence="1">
    <location>
        <begin position="173"/>
        <end position="195"/>
    </location>
</feature>
<keyword evidence="1" id="KW-1133">Transmembrane helix</keyword>
<dbReference type="EMBL" id="CP014854">
    <property type="protein sequence ID" value="ASI98125.1"/>
    <property type="molecule type" value="Genomic_DNA"/>
</dbReference>
<gene>
    <name evidence="2" type="ORF">A3L02_00355</name>
</gene>
<dbReference type="KEGG" id="tce:A3L02_00355"/>
<evidence type="ECO:0000313" key="3">
    <source>
        <dbReference type="Proteomes" id="UP000197156"/>
    </source>
</evidence>
<proteinExistence type="predicted"/>
<accession>A0A218NZQ1</accession>
<evidence type="ECO:0000313" key="2">
    <source>
        <dbReference type="EMBL" id="ASI98125.1"/>
    </source>
</evidence>
<protein>
    <submittedName>
        <fullName evidence="2">Uncharacterized protein</fullName>
    </submittedName>
</protein>
<organism evidence="2 3">
    <name type="scientific">Thermococcus celer Vu 13 = JCM 8558</name>
    <dbReference type="NCBI Taxonomy" id="1293037"/>
    <lineage>
        <taxon>Archaea</taxon>
        <taxon>Methanobacteriati</taxon>
        <taxon>Methanobacteriota</taxon>
        <taxon>Thermococci</taxon>
        <taxon>Thermococcales</taxon>
        <taxon>Thermococcaceae</taxon>
        <taxon>Thermococcus</taxon>
    </lineage>
</organism>
<feature type="transmembrane region" description="Helical" evidence="1">
    <location>
        <begin position="74"/>
        <end position="104"/>
    </location>
</feature>
<dbReference type="AlphaFoldDB" id="A0A218NZQ1"/>